<evidence type="ECO:0000313" key="9">
    <source>
        <dbReference type="Proteomes" id="UP000599523"/>
    </source>
</evidence>
<keyword evidence="6 7" id="KW-0472">Membrane</keyword>
<keyword evidence="3" id="KW-1003">Cell membrane</keyword>
<evidence type="ECO:0000256" key="5">
    <source>
        <dbReference type="ARBA" id="ARBA00022989"/>
    </source>
</evidence>
<dbReference type="InterPro" id="IPR003370">
    <property type="entry name" value="Chromate_transpt"/>
</dbReference>
<sequence length="184" mass="19366">MSGAEFLLADLPEFFGRFLLLSLLSIGGAMSTAPEMHRYLVGERGWLDDGQFTTAVALAQASPGPNVIFVPVLGFQVAGWIGALAATVGILAPSTLLSLGVSRWAGKRRDTPGVRAFTAGLAPMTVSLMACAGWVLALPYLREPDHRLGGLALIALTVLVMHYTRLAPIWLILAGGIVGAVGWI</sequence>
<evidence type="ECO:0000256" key="3">
    <source>
        <dbReference type="ARBA" id="ARBA00022475"/>
    </source>
</evidence>
<accession>A0A972JC45</accession>
<dbReference type="GO" id="GO:0015109">
    <property type="term" value="F:chromate transmembrane transporter activity"/>
    <property type="evidence" value="ECO:0007669"/>
    <property type="project" value="InterPro"/>
</dbReference>
<keyword evidence="5 7" id="KW-1133">Transmembrane helix</keyword>
<comment type="caution">
    <text evidence="8">The sequence shown here is derived from an EMBL/GenBank/DDBJ whole genome shotgun (WGS) entry which is preliminary data.</text>
</comment>
<dbReference type="GO" id="GO:0005886">
    <property type="term" value="C:plasma membrane"/>
    <property type="evidence" value="ECO:0007669"/>
    <property type="project" value="UniProtKB-SubCell"/>
</dbReference>
<comment type="similarity">
    <text evidence="2">Belongs to the chromate ion transporter (CHR) (TC 2.A.51) family.</text>
</comment>
<evidence type="ECO:0000256" key="1">
    <source>
        <dbReference type="ARBA" id="ARBA00004651"/>
    </source>
</evidence>
<organism evidence="8 9">
    <name type="scientific">Azoarcus taiwanensis</name>
    <dbReference type="NCBI Taxonomy" id="666964"/>
    <lineage>
        <taxon>Bacteria</taxon>
        <taxon>Pseudomonadati</taxon>
        <taxon>Pseudomonadota</taxon>
        <taxon>Betaproteobacteria</taxon>
        <taxon>Rhodocyclales</taxon>
        <taxon>Zoogloeaceae</taxon>
        <taxon>Azoarcus</taxon>
    </lineage>
</organism>
<name>A0A972JC45_9RHOO</name>
<dbReference type="PANTHER" id="PTHR43663">
    <property type="entry name" value="CHROMATE TRANSPORT PROTEIN-RELATED"/>
    <property type="match status" value="1"/>
</dbReference>
<feature type="transmembrane region" description="Helical" evidence="7">
    <location>
        <begin position="148"/>
        <end position="181"/>
    </location>
</feature>
<feature type="transmembrane region" description="Helical" evidence="7">
    <location>
        <begin position="113"/>
        <end position="136"/>
    </location>
</feature>
<protein>
    <submittedName>
        <fullName evidence="8">Chromate transporter</fullName>
    </submittedName>
</protein>
<evidence type="ECO:0000313" key="8">
    <source>
        <dbReference type="EMBL" id="NMG04117.1"/>
    </source>
</evidence>
<evidence type="ECO:0000256" key="2">
    <source>
        <dbReference type="ARBA" id="ARBA00005262"/>
    </source>
</evidence>
<dbReference type="InterPro" id="IPR052518">
    <property type="entry name" value="CHR_Transporter"/>
</dbReference>
<feature type="transmembrane region" description="Helical" evidence="7">
    <location>
        <begin position="80"/>
        <end position="101"/>
    </location>
</feature>
<keyword evidence="4 7" id="KW-0812">Transmembrane</keyword>
<dbReference type="RefSeq" id="WP_168988803.1">
    <property type="nucleotide sequence ID" value="NZ_CAWPHM010000325.1"/>
</dbReference>
<proteinExistence type="inferred from homology"/>
<dbReference type="AlphaFoldDB" id="A0A972JC45"/>
<evidence type="ECO:0000256" key="6">
    <source>
        <dbReference type="ARBA" id="ARBA00023136"/>
    </source>
</evidence>
<dbReference type="Pfam" id="PF02417">
    <property type="entry name" value="Chromate_transp"/>
    <property type="match status" value="1"/>
</dbReference>
<dbReference type="EMBL" id="WTVM01000095">
    <property type="protein sequence ID" value="NMG04117.1"/>
    <property type="molecule type" value="Genomic_DNA"/>
</dbReference>
<gene>
    <name evidence="8" type="ORF">GPA21_14255</name>
</gene>
<evidence type="ECO:0000256" key="4">
    <source>
        <dbReference type="ARBA" id="ARBA00022692"/>
    </source>
</evidence>
<evidence type="ECO:0000256" key="7">
    <source>
        <dbReference type="SAM" id="Phobius"/>
    </source>
</evidence>
<comment type="subcellular location">
    <subcellularLocation>
        <location evidence="1">Cell membrane</location>
        <topology evidence="1">Multi-pass membrane protein</topology>
    </subcellularLocation>
</comment>
<dbReference type="Proteomes" id="UP000599523">
    <property type="component" value="Unassembled WGS sequence"/>
</dbReference>
<dbReference type="PANTHER" id="PTHR43663:SF1">
    <property type="entry name" value="CHROMATE TRANSPORTER"/>
    <property type="match status" value="1"/>
</dbReference>
<keyword evidence="9" id="KW-1185">Reference proteome</keyword>
<reference evidence="8" key="1">
    <citation type="submission" date="2019-12" db="EMBL/GenBank/DDBJ databases">
        <title>Comparative genomics gives insights into the taxonomy of the Azoarcus-Aromatoleum group and reveals separate origins of nif in the plant-associated Azoarcus and non-plant-associated Aromatoleum sub-groups.</title>
        <authorList>
            <person name="Lafos M."/>
            <person name="Maluk M."/>
            <person name="Batista M."/>
            <person name="Junghare M."/>
            <person name="Carmona M."/>
            <person name="Faoro H."/>
            <person name="Cruz L.M."/>
            <person name="Battistoni F."/>
            <person name="De Souza E."/>
            <person name="Pedrosa F."/>
            <person name="Chen W.-M."/>
            <person name="Poole P.S."/>
            <person name="Dixon R.A."/>
            <person name="James E.K."/>
        </authorList>
    </citation>
    <scope>NUCLEOTIDE SEQUENCE</scope>
    <source>
        <strain evidence="8">NSC3</strain>
    </source>
</reference>